<protein>
    <submittedName>
        <fullName evidence="2">MucB/RseB-like sigma(E) regulatory protein</fullName>
    </submittedName>
</protein>
<comment type="caution">
    <text evidence="2">The sequence shown here is derived from an EMBL/GenBank/DDBJ whole genome shotgun (WGS) entry which is preliminary data.</text>
</comment>
<dbReference type="InterPro" id="IPR004564">
    <property type="entry name" value="OM_lipoprot_carrier_LolA-like"/>
</dbReference>
<dbReference type="Pfam" id="PF19574">
    <property type="entry name" value="LolA_3"/>
    <property type="match status" value="1"/>
</dbReference>
<keyword evidence="3" id="KW-1185">Reference proteome</keyword>
<dbReference type="Gene3D" id="2.50.20.10">
    <property type="entry name" value="Lipoprotein localisation LolA/LolB/LppX"/>
    <property type="match status" value="1"/>
</dbReference>
<dbReference type="RefSeq" id="WP_019397287.1">
    <property type="nucleotide sequence ID" value="NZ_VLJS01000041.1"/>
</dbReference>
<dbReference type="AlphaFoldDB" id="A0A562E2T0"/>
<evidence type="ECO:0000256" key="1">
    <source>
        <dbReference type="SAM" id="SignalP"/>
    </source>
</evidence>
<feature type="signal peptide" evidence="1">
    <location>
        <begin position="1"/>
        <end position="28"/>
    </location>
</feature>
<name>A0A562E2T0_9GAMM</name>
<accession>A0A562E2T0</accession>
<reference evidence="2 3" key="1">
    <citation type="submission" date="2019-07" db="EMBL/GenBank/DDBJ databases">
        <title>Genome sequencing of lignin-degrading bacterial isolates.</title>
        <authorList>
            <person name="Gladden J."/>
        </authorList>
    </citation>
    <scope>NUCLEOTIDE SEQUENCE [LARGE SCALE GENOMIC DNA]</scope>
    <source>
        <strain evidence="2 3">J19</strain>
    </source>
</reference>
<organism evidence="2 3">
    <name type="scientific">Pseudoxanthomonas taiwanensis J19</name>
    <dbReference type="NCBI Taxonomy" id="935569"/>
    <lineage>
        <taxon>Bacteria</taxon>
        <taxon>Pseudomonadati</taxon>
        <taxon>Pseudomonadota</taxon>
        <taxon>Gammaproteobacteria</taxon>
        <taxon>Lysobacterales</taxon>
        <taxon>Lysobacteraceae</taxon>
        <taxon>Pseudoxanthomonas</taxon>
    </lineage>
</organism>
<dbReference type="Proteomes" id="UP000321583">
    <property type="component" value="Unassembled WGS sequence"/>
</dbReference>
<proteinExistence type="predicted"/>
<dbReference type="EMBL" id="VLJS01000041">
    <property type="protein sequence ID" value="TWH16023.1"/>
    <property type="molecule type" value="Genomic_DNA"/>
</dbReference>
<feature type="chain" id="PRO_5021962645" evidence="1">
    <location>
        <begin position="29"/>
        <end position="219"/>
    </location>
</feature>
<evidence type="ECO:0000313" key="3">
    <source>
        <dbReference type="Proteomes" id="UP000321583"/>
    </source>
</evidence>
<gene>
    <name evidence="2" type="ORF">L613_001400000100</name>
</gene>
<evidence type="ECO:0000313" key="2">
    <source>
        <dbReference type="EMBL" id="TWH16023.1"/>
    </source>
</evidence>
<sequence>MTHPSRPAPRRLLPALLLACATALPAAAETAPAPAAILRAVAQPAPSHTGFVEVRQSAMLRKPLRIEGQYRREADGRLVREVRVPYAETTTLAAGEAVIERAGRAPRRVSLQQVPELEAIQDGFGALLAGDLERLQRTYQVQSAGTLQAWTLRLQPRDPKLARSLARIEVHGRNAELLCVESHPVRGEPQRTLMAGAAAAAAGVEDAQALAALCHGATE</sequence>
<keyword evidence="1" id="KW-0732">Signal</keyword>